<organism evidence="5 6">
    <name type="scientific">Candidatus Mediterraneibacter caccavium</name>
    <dbReference type="NCBI Taxonomy" id="2838661"/>
    <lineage>
        <taxon>Bacteria</taxon>
        <taxon>Bacillati</taxon>
        <taxon>Bacillota</taxon>
        <taxon>Clostridia</taxon>
        <taxon>Lachnospirales</taxon>
        <taxon>Lachnospiraceae</taxon>
        <taxon>Mediterraneibacter</taxon>
    </lineage>
</organism>
<dbReference type="PANTHER" id="PTHR30629:SF2">
    <property type="entry name" value="PROPHAGE INTEGRASE INTS-RELATED"/>
    <property type="match status" value="1"/>
</dbReference>
<dbReference type="InterPro" id="IPR002104">
    <property type="entry name" value="Integrase_catalytic"/>
</dbReference>
<evidence type="ECO:0000256" key="3">
    <source>
        <dbReference type="ARBA" id="ARBA00023172"/>
    </source>
</evidence>
<evidence type="ECO:0000313" key="5">
    <source>
        <dbReference type="EMBL" id="HIX48411.1"/>
    </source>
</evidence>
<name>A0A9D1VWL7_9FIRM</name>
<feature type="domain" description="Tyr recombinase" evidence="4">
    <location>
        <begin position="1"/>
        <end position="162"/>
    </location>
</feature>
<dbReference type="InterPro" id="IPR013762">
    <property type="entry name" value="Integrase-like_cat_sf"/>
</dbReference>
<dbReference type="AlphaFoldDB" id="A0A9D1VWL7"/>
<reference evidence="5" key="2">
    <citation type="submission" date="2021-04" db="EMBL/GenBank/DDBJ databases">
        <authorList>
            <person name="Gilroy R."/>
        </authorList>
    </citation>
    <scope>NUCLEOTIDE SEQUENCE</scope>
    <source>
        <strain evidence="5">ChiSjej5B23-15282</strain>
    </source>
</reference>
<dbReference type="InterPro" id="IPR050808">
    <property type="entry name" value="Phage_Integrase"/>
</dbReference>
<dbReference type="Gene3D" id="1.10.443.10">
    <property type="entry name" value="Intergrase catalytic core"/>
    <property type="match status" value="1"/>
</dbReference>
<dbReference type="InterPro" id="IPR011010">
    <property type="entry name" value="DNA_brk_join_enz"/>
</dbReference>
<dbReference type="GO" id="GO:0006310">
    <property type="term" value="P:DNA recombination"/>
    <property type="evidence" value="ECO:0007669"/>
    <property type="project" value="UniProtKB-KW"/>
</dbReference>
<proteinExistence type="inferred from homology"/>
<sequence>DNVDMKERTITIDHSILYRKIDGKFKFYAKEPKTKKGIRVIPMTDDVYECMKELRKERLKRPSTVEVDGYKNFVFTSISGKPLYPINVNKILYRIVREYNETAEEKLPRISNHIFRHTGCTRMGEAEVDLSSMVYIMGHADAKRIQKTYDHVNLKRVRNQMQKLNHKKLDDKEEKTG</sequence>
<evidence type="ECO:0000313" key="6">
    <source>
        <dbReference type="Proteomes" id="UP000824243"/>
    </source>
</evidence>
<accession>A0A9D1VWL7</accession>
<comment type="similarity">
    <text evidence="1">Belongs to the 'phage' integrase family.</text>
</comment>
<keyword evidence="2" id="KW-0229">DNA integration</keyword>
<evidence type="ECO:0000256" key="1">
    <source>
        <dbReference type="ARBA" id="ARBA00008857"/>
    </source>
</evidence>
<comment type="caution">
    <text evidence="5">The sequence shown here is derived from an EMBL/GenBank/DDBJ whole genome shotgun (WGS) entry which is preliminary data.</text>
</comment>
<dbReference type="GO" id="GO:0003677">
    <property type="term" value="F:DNA binding"/>
    <property type="evidence" value="ECO:0007669"/>
    <property type="project" value="InterPro"/>
</dbReference>
<feature type="non-terminal residue" evidence="5">
    <location>
        <position position="1"/>
    </location>
</feature>
<dbReference type="SUPFAM" id="SSF56349">
    <property type="entry name" value="DNA breaking-rejoining enzymes"/>
    <property type="match status" value="1"/>
</dbReference>
<evidence type="ECO:0000259" key="4">
    <source>
        <dbReference type="PROSITE" id="PS51898"/>
    </source>
</evidence>
<dbReference type="GO" id="GO:0015074">
    <property type="term" value="P:DNA integration"/>
    <property type="evidence" value="ECO:0007669"/>
    <property type="project" value="UniProtKB-KW"/>
</dbReference>
<dbReference type="Pfam" id="PF00589">
    <property type="entry name" value="Phage_integrase"/>
    <property type="match status" value="1"/>
</dbReference>
<protein>
    <submittedName>
        <fullName evidence="5">Tyrosine-type recombinase/integrase</fullName>
    </submittedName>
</protein>
<dbReference type="PANTHER" id="PTHR30629">
    <property type="entry name" value="PROPHAGE INTEGRASE"/>
    <property type="match status" value="1"/>
</dbReference>
<dbReference type="PROSITE" id="PS51898">
    <property type="entry name" value="TYR_RECOMBINASE"/>
    <property type="match status" value="1"/>
</dbReference>
<dbReference type="Proteomes" id="UP000824243">
    <property type="component" value="Unassembled WGS sequence"/>
</dbReference>
<reference evidence="5" key="1">
    <citation type="journal article" date="2021" name="PeerJ">
        <title>Extensive microbial diversity within the chicken gut microbiome revealed by metagenomics and culture.</title>
        <authorList>
            <person name="Gilroy R."/>
            <person name="Ravi A."/>
            <person name="Getino M."/>
            <person name="Pursley I."/>
            <person name="Horton D.L."/>
            <person name="Alikhan N.F."/>
            <person name="Baker D."/>
            <person name="Gharbi K."/>
            <person name="Hall N."/>
            <person name="Watson M."/>
            <person name="Adriaenssens E.M."/>
            <person name="Foster-Nyarko E."/>
            <person name="Jarju S."/>
            <person name="Secka A."/>
            <person name="Antonio M."/>
            <person name="Oren A."/>
            <person name="Chaudhuri R.R."/>
            <person name="La Ragione R."/>
            <person name="Hildebrand F."/>
            <person name="Pallen M.J."/>
        </authorList>
    </citation>
    <scope>NUCLEOTIDE SEQUENCE</scope>
    <source>
        <strain evidence="5">ChiSjej5B23-15282</strain>
    </source>
</reference>
<keyword evidence="3" id="KW-0233">DNA recombination</keyword>
<gene>
    <name evidence="5" type="ORF">H9981_05290</name>
</gene>
<evidence type="ECO:0000256" key="2">
    <source>
        <dbReference type="ARBA" id="ARBA00022908"/>
    </source>
</evidence>
<dbReference type="EMBL" id="DXFA01000096">
    <property type="protein sequence ID" value="HIX48411.1"/>
    <property type="molecule type" value="Genomic_DNA"/>
</dbReference>